<evidence type="ECO:0000256" key="5">
    <source>
        <dbReference type="SAM" id="Phobius"/>
    </source>
</evidence>
<dbReference type="Proteomes" id="UP000291020">
    <property type="component" value="Unassembled WGS sequence"/>
</dbReference>
<dbReference type="AlphaFoldDB" id="A0A452GGD8"/>
<keyword evidence="4 5" id="KW-0472">Membrane</keyword>
<feature type="transmembrane region" description="Helical" evidence="5">
    <location>
        <begin position="43"/>
        <end position="62"/>
    </location>
</feature>
<reference evidence="7" key="3">
    <citation type="submission" date="2025-09" db="UniProtKB">
        <authorList>
            <consortium name="Ensembl"/>
        </authorList>
    </citation>
    <scope>IDENTIFICATION</scope>
</reference>
<organism evidence="7 8">
    <name type="scientific">Gopherus agassizii</name>
    <name type="common">Agassiz's desert tortoise</name>
    <dbReference type="NCBI Taxonomy" id="38772"/>
    <lineage>
        <taxon>Eukaryota</taxon>
        <taxon>Metazoa</taxon>
        <taxon>Chordata</taxon>
        <taxon>Craniata</taxon>
        <taxon>Vertebrata</taxon>
        <taxon>Euteleostomi</taxon>
        <taxon>Archelosauria</taxon>
        <taxon>Testudinata</taxon>
        <taxon>Testudines</taxon>
        <taxon>Cryptodira</taxon>
        <taxon>Durocryptodira</taxon>
        <taxon>Testudinoidea</taxon>
        <taxon>Testudinidae</taxon>
        <taxon>Gopherus</taxon>
    </lineage>
</organism>
<name>A0A452GGD8_9SAUR</name>
<dbReference type="GO" id="GO:0031966">
    <property type="term" value="C:mitochondrial membrane"/>
    <property type="evidence" value="ECO:0007669"/>
    <property type="project" value="UniProtKB-SubCell"/>
</dbReference>
<dbReference type="PANTHER" id="PTHR12297:SF18">
    <property type="entry name" value="HIG1 DOMAIN FAMILY MEMBER 2A"/>
    <property type="match status" value="1"/>
</dbReference>
<dbReference type="InterPro" id="IPR007667">
    <property type="entry name" value="Hypoxia_induced_domain"/>
</dbReference>
<dbReference type="Gene3D" id="6.10.140.1320">
    <property type="match status" value="1"/>
</dbReference>
<evidence type="ECO:0000256" key="4">
    <source>
        <dbReference type="ARBA" id="ARBA00023136"/>
    </source>
</evidence>
<evidence type="ECO:0000313" key="7">
    <source>
        <dbReference type="Ensembl" id="ENSGAGP00000000640.1"/>
    </source>
</evidence>
<evidence type="ECO:0000313" key="8">
    <source>
        <dbReference type="Proteomes" id="UP000291020"/>
    </source>
</evidence>
<reference evidence="8" key="1">
    <citation type="journal article" date="2017" name="PLoS ONE">
        <title>The Agassiz's desert tortoise genome provides a resource for the conservation of a threatened species.</title>
        <authorList>
            <person name="Tollis M."/>
            <person name="DeNardo D.F."/>
            <person name="Cornelius J.A."/>
            <person name="Dolby G.A."/>
            <person name="Edwards T."/>
            <person name="Henen B.T."/>
            <person name="Karl A.E."/>
            <person name="Murphy R.W."/>
            <person name="Kusumi K."/>
        </authorList>
    </citation>
    <scope>NUCLEOTIDE SEQUENCE [LARGE SCALE GENOMIC DNA]</scope>
</reference>
<feature type="transmembrane region" description="Helical" evidence="5">
    <location>
        <begin position="74"/>
        <end position="97"/>
    </location>
</feature>
<evidence type="ECO:0000256" key="1">
    <source>
        <dbReference type="ARBA" id="ARBA00004325"/>
    </source>
</evidence>
<dbReference type="Ensembl" id="ENSGAGT00000000719.1">
    <property type="protein sequence ID" value="ENSGAGP00000000640.1"/>
    <property type="gene ID" value="ENSGAGG00000000541.1"/>
</dbReference>
<dbReference type="InterPro" id="IPR050355">
    <property type="entry name" value="RCF1"/>
</dbReference>
<evidence type="ECO:0000256" key="3">
    <source>
        <dbReference type="ARBA" id="ARBA00022989"/>
    </source>
</evidence>
<proteinExistence type="predicted"/>
<keyword evidence="3 5" id="KW-1133">Transmembrane helix</keyword>
<reference evidence="7" key="2">
    <citation type="submission" date="2025-08" db="UniProtKB">
        <authorList>
            <consortium name="Ensembl"/>
        </authorList>
    </citation>
    <scope>IDENTIFICATION</scope>
</reference>
<dbReference type="STRING" id="38772.ENSGAGP00000000640"/>
<evidence type="ECO:0000259" key="6">
    <source>
        <dbReference type="PROSITE" id="PS51503"/>
    </source>
</evidence>
<dbReference type="PANTHER" id="PTHR12297">
    <property type="entry name" value="HYPOXIA-INDUCBILE GENE 1 HIG1 -RELATED"/>
    <property type="match status" value="1"/>
</dbReference>
<feature type="domain" description="HIG1" evidence="6">
    <location>
        <begin position="15"/>
        <end position="101"/>
    </location>
</feature>
<dbReference type="GO" id="GO:0097250">
    <property type="term" value="P:mitochondrial respirasome assembly"/>
    <property type="evidence" value="ECO:0007669"/>
    <property type="project" value="TreeGrafter"/>
</dbReference>
<protein>
    <recommendedName>
        <fullName evidence="6">HIG1 domain-containing protein</fullName>
    </recommendedName>
</protein>
<evidence type="ECO:0000256" key="2">
    <source>
        <dbReference type="ARBA" id="ARBA00022692"/>
    </source>
</evidence>
<sequence>MAQSSPPPFDPSSPPLIEGFIPTPLHREGFRDKFLRKSRENPLVPIGCLSTAGALTYGLICFQKGNTRQSQLMMRARVLAQGFTIAAIMVGVVATAMKAQK</sequence>
<dbReference type="PROSITE" id="PS51503">
    <property type="entry name" value="HIG1"/>
    <property type="match status" value="1"/>
</dbReference>
<keyword evidence="8" id="KW-1185">Reference proteome</keyword>
<dbReference type="Pfam" id="PF04588">
    <property type="entry name" value="HIG_1_N"/>
    <property type="match status" value="1"/>
</dbReference>
<accession>A0A452GGD8</accession>
<comment type="subcellular location">
    <subcellularLocation>
        <location evidence="1">Mitochondrion membrane</location>
    </subcellularLocation>
</comment>
<keyword evidence="2 5" id="KW-0812">Transmembrane</keyword>